<evidence type="ECO:0000256" key="1">
    <source>
        <dbReference type="SAM" id="Coils"/>
    </source>
</evidence>
<feature type="coiled-coil region" evidence="1">
    <location>
        <begin position="6"/>
        <end position="61"/>
    </location>
</feature>
<evidence type="ECO:0000313" key="2">
    <source>
        <dbReference type="EMBL" id="KKL76395.1"/>
    </source>
</evidence>
<gene>
    <name evidence="2" type="ORF">LCGC14_2045320</name>
</gene>
<keyword evidence="1" id="KW-0175">Coiled coil</keyword>
<sequence length="151" mass="17604">MTASAIKKMKAKIAELKKELVRITELRLAEQKGRWTAEQKLREAKTEINSATLEVKRAKISLDQMSRLLDTERFRVGEKLKEIETIKTGFRQFIAVQITDPDHRLSLHQAYDLDRLTHPRERTEYGHARQPDYPLLKRDGIARSTTTKSFE</sequence>
<comment type="caution">
    <text evidence="2">The sequence shown here is derived from an EMBL/GenBank/DDBJ whole genome shotgun (WGS) entry which is preliminary data.</text>
</comment>
<proteinExistence type="predicted"/>
<accession>A0A0F9H414</accession>
<organism evidence="2">
    <name type="scientific">marine sediment metagenome</name>
    <dbReference type="NCBI Taxonomy" id="412755"/>
    <lineage>
        <taxon>unclassified sequences</taxon>
        <taxon>metagenomes</taxon>
        <taxon>ecological metagenomes</taxon>
    </lineage>
</organism>
<dbReference type="AlphaFoldDB" id="A0A0F9H414"/>
<reference evidence="2" key="1">
    <citation type="journal article" date="2015" name="Nature">
        <title>Complex archaea that bridge the gap between prokaryotes and eukaryotes.</title>
        <authorList>
            <person name="Spang A."/>
            <person name="Saw J.H."/>
            <person name="Jorgensen S.L."/>
            <person name="Zaremba-Niedzwiedzka K."/>
            <person name="Martijn J."/>
            <person name="Lind A.E."/>
            <person name="van Eijk R."/>
            <person name="Schleper C."/>
            <person name="Guy L."/>
            <person name="Ettema T.J."/>
        </authorList>
    </citation>
    <scope>NUCLEOTIDE SEQUENCE</scope>
</reference>
<dbReference type="EMBL" id="LAZR01024062">
    <property type="protein sequence ID" value="KKL76395.1"/>
    <property type="molecule type" value="Genomic_DNA"/>
</dbReference>
<name>A0A0F9H414_9ZZZZ</name>
<protein>
    <submittedName>
        <fullName evidence="2">Uncharacterized protein</fullName>
    </submittedName>
</protein>